<feature type="compositionally biased region" description="Polar residues" evidence="1">
    <location>
        <begin position="261"/>
        <end position="271"/>
    </location>
</feature>
<feature type="compositionally biased region" description="Basic and acidic residues" evidence="1">
    <location>
        <begin position="292"/>
        <end position="304"/>
    </location>
</feature>
<feature type="compositionally biased region" description="Polar residues" evidence="1">
    <location>
        <begin position="206"/>
        <end position="220"/>
    </location>
</feature>
<dbReference type="VEuPathDB" id="FungiDB:AeMF1_000219"/>
<feature type="region of interest" description="Disordered" evidence="1">
    <location>
        <begin position="248"/>
        <end position="415"/>
    </location>
</feature>
<gene>
    <name evidence="2" type="ORF">Ae201684_015663</name>
</gene>
<evidence type="ECO:0000313" key="3">
    <source>
        <dbReference type="Proteomes" id="UP000481153"/>
    </source>
</evidence>
<feature type="compositionally biased region" description="Basic and acidic residues" evidence="1">
    <location>
        <begin position="101"/>
        <end position="114"/>
    </location>
</feature>
<protein>
    <submittedName>
        <fullName evidence="2">Uncharacterized protein</fullName>
    </submittedName>
</protein>
<feature type="compositionally biased region" description="Basic and acidic residues" evidence="1">
    <location>
        <begin position="401"/>
        <end position="415"/>
    </location>
</feature>
<dbReference type="VEuPathDB" id="FungiDB:AeMF1_001720"/>
<feature type="region of interest" description="Disordered" evidence="1">
    <location>
        <begin position="90"/>
        <end position="114"/>
    </location>
</feature>
<dbReference type="EMBL" id="VJMJ01000229">
    <property type="protein sequence ID" value="KAF0725998.1"/>
    <property type="molecule type" value="Genomic_DNA"/>
</dbReference>
<dbReference type="AlphaFoldDB" id="A0A6G0WEN8"/>
<dbReference type="Gene3D" id="1.20.120.20">
    <property type="entry name" value="Apolipoprotein"/>
    <property type="match status" value="1"/>
</dbReference>
<organism evidence="2 3">
    <name type="scientific">Aphanomyces euteiches</name>
    <dbReference type="NCBI Taxonomy" id="100861"/>
    <lineage>
        <taxon>Eukaryota</taxon>
        <taxon>Sar</taxon>
        <taxon>Stramenopiles</taxon>
        <taxon>Oomycota</taxon>
        <taxon>Saprolegniomycetes</taxon>
        <taxon>Saprolegniales</taxon>
        <taxon>Verrucalvaceae</taxon>
        <taxon>Aphanomyces</taxon>
    </lineage>
</organism>
<evidence type="ECO:0000256" key="1">
    <source>
        <dbReference type="SAM" id="MobiDB-lite"/>
    </source>
</evidence>
<comment type="caution">
    <text evidence="2">The sequence shown here is derived from an EMBL/GenBank/DDBJ whole genome shotgun (WGS) entry which is preliminary data.</text>
</comment>
<feature type="compositionally biased region" description="Basic and acidic residues" evidence="1">
    <location>
        <begin position="313"/>
        <end position="360"/>
    </location>
</feature>
<keyword evidence="3" id="KW-1185">Reference proteome</keyword>
<name>A0A6G0WEN8_9STRA</name>
<sequence>MSGLSFVAAKGVHRHLRFPDSGERSPIRACVTDHMKITIKNWLKDNPSRKPKDVYNKLEAAHARNEFGQSPMPSLKQVQEVVKYMRRKEMRHQSTVQATEELSRRKPSDGIDNEHEPFVFGVPMIDGQPKKLVDRVPFVHPTDTRSFVVIQNTMNQQSDTSKFDSFKESMSSGIDTVTSWSPKRFQIAMNQQSDKSTFDSFKESVSSGIDTVTSKPDNMTSKMHSSDKSSDPSRSLEQLDEFEGYTLVPETEGSDIRELQTRSASSPTYGTSHEEGKGIRPSSTSAMYVKIKNSDFGHDVKDKTSNTMQSPEEGTKEWRKNTKESASDTGSKMKDKTAEKMELMKQGVDDMTKKVKDSESQARSTMQTKREEMSDKASDNMVKAGNKVDECRSKASNYGSHVRDKAEETLRQAID</sequence>
<accession>A0A6G0WEN8</accession>
<reference evidence="2 3" key="1">
    <citation type="submission" date="2019-07" db="EMBL/GenBank/DDBJ databases">
        <title>Genomics analysis of Aphanomyces spp. identifies a new class of oomycete effector associated with host adaptation.</title>
        <authorList>
            <person name="Gaulin E."/>
        </authorList>
    </citation>
    <scope>NUCLEOTIDE SEQUENCE [LARGE SCALE GENOMIC DNA]</scope>
    <source>
        <strain evidence="2 3">ATCC 201684</strain>
    </source>
</reference>
<feature type="compositionally biased region" description="Basic and acidic residues" evidence="1">
    <location>
        <begin position="368"/>
        <end position="378"/>
    </location>
</feature>
<evidence type="ECO:0000313" key="2">
    <source>
        <dbReference type="EMBL" id="KAF0725998.1"/>
    </source>
</evidence>
<feature type="region of interest" description="Disordered" evidence="1">
    <location>
        <begin position="206"/>
        <end position="236"/>
    </location>
</feature>
<proteinExistence type="predicted"/>
<dbReference type="Proteomes" id="UP000481153">
    <property type="component" value="Unassembled WGS sequence"/>
</dbReference>